<name>A0A0P7YHE6_SCLFO</name>
<reference evidence="2 3" key="1">
    <citation type="submission" date="2015-08" db="EMBL/GenBank/DDBJ databases">
        <title>The genome of the Asian arowana (Scleropages formosus).</title>
        <authorList>
            <person name="Tan M.H."/>
            <person name="Gan H.M."/>
            <person name="Croft L.J."/>
            <person name="Austin C.M."/>
        </authorList>
    </citation>
    <scope>NUCLEOTIDE SEQUENCE [LARGE SCALE GENOMIC DNA]</scope>
    <source>
        <strain evidence="2">Aro1</strain>
    </source>
</reference>
<gene>
    <name evidence="2" type="ORF">Z043_114892</name>
</gene>
<feature type="region of interest" description="Disordered" evidence="1">
    <location>
        <begin position="21"/>
        <end position="58"/>
    </location>
</feature>
<evidence type="ECO:0000256" key="1">
    <source>
        <dbReference type="SAM" id="MobiDB-lite"/>
    </source>
</evidence>
<feature type="compositionally biased region" description="Polar residues" evidence="1">
    <location>
        <begin position="34"/>
        <end position="49"/>
    </location>
</feature>
<protein>
    <submittedName>
        <fullName evidence="2">Uncharacterized protein</fullName>
    </submittedName>
</protein>
<organism evidence="2 3">
    <name type="scientific">Scleropages formosus</name>
    <name type="common">Asian bonytongue</name>
    <name type="synonym">Osteoglossum formosum</name>
    <dbReference type="NCBI Taxonomy" id="113540"/>
    <lineage>
        <taxon>Eukaryota</taxon>
        <taxon>Metazoa</taxon>
        <taxon>Chordata</taxon>
        <taxon>Craniata</taxon>
        <taxon>Vertebrata</taxon>
        <taxon>Euteleostomi</taxon>
        <taxon>Actinopterygii</taxon>
        <taxon>Neopterygii</taxon>
        <taxon>Teleostei</taxon>
        <taxon>Osteoglossocephala</taxon>
        <taxon>Osteoglossomorpha</taxon>
        <taxon>Osteoglossiformes</taxon>
        <taxon>Osteoglossidae</taxon>
        <taxon>Scleropages</taxon>
    </lineage>
</organism>
<evidence type="ECO:0000313" key="2">
    <source>
        <dbReference type="EMBL" id="KPP66590.1"/>
    </source>
</evidence>
<sequence>NGCPARENSVVLRYISDPTDSLLDRDFQPAPEYMNQNGSGPLDMTNPSYQQPPPPRAMLPTVASDDTEAEYLNCFKLEANQPEYLNTPQMVVDEPRFWGQKCSPQMSLDNPDYHQGFAALLQARPNGHLPATEIEYPGLALQAQVH</sequence>
<dbReference type="AlphaFoldDB" id="A0A0P7YHE6"/>
<comment type="caution">
    <text evidence="2">The sequence shown here is derived from an EMBL/GenBank/DDBJ whole genome shotgun (WGS) entry which is preliminary data.</text>
</comment>
<evidence type="ECO:0000313" key="3">
    <source>
        <dbReference type="Proteomes" id="UP000034805"/>
    </source>
</evidence>
<accession>A0A0P7YHE6</accession>
<feature type="non-terminal residue" evidence="2">
    <location>
        <position position="1"/>
    </location>
</feature>
<dbReference type="EMBL" id="JARO02005546">
    <property type="protein sequence ID" value="KPP66590.1"/>
    <property type="molecule type" value="Genomic_DNA"/>
</dbReference>
<dbReference type="Proteomes" id="UP000034805">
    <property type="component" value="Unassembled WGS sequence"/>
</dbReference>
<proteinExistence type="predicted"/>